<feature type="region of interest" description="Disordered" evidence="1">
    <location>
        <begin position="1"/>
        <end position="55"/>
    </location>
</feature>
<keyword evidence="3" id="KW-1185">Reference proteome</keyword>
<feature type="compositionally biased region" description="Basic and acidic residues" evidence="1">
    <location>
        <begin position="45"/>
        <end position="55"/>
    </location>
</feature>
<feature type="region of interest" description="Disordered" evidence="1">
    <location>
        <begin position="70"/>
        <end position="101"/>
    </location>
</feature>
<reference evidence="2" key="1">
    <citation type="submission" date="2023-05" db="EMBL/GenBank/DDBJ databases">
        <title>Nepenthes gracilis genome sequencing.</title>
        <authorList>
            <person name="Fukushima K."/>
        </authorList>
    </citation>
    <scope>NUCLEOTIDE SEQUENCE</scope>
    <source>
        <strain evidence="2">SING2019-196</strain>
    </source>
</reference>
<gene>
    <name evidence="2" type="ORF">Nepgr_004428</name>
</gene>
<feature type="compositionally biased region" description="Basic and acidic residues" evidence="1">
    <location>
        <begin position="15"/>
        <end position="33"/>
    </location>
</feature>
<organism evidence="2 3">
    <name type="scientific">Nepenthes gracilis</name>
    <name type="common">Slender pitcher plant</name>
    <dbReference type="NCBI Taxonomy" id="150966"/>
    <lineage>
        <taxon>Eukaryota</taxon>
        <taxon>Viridiplantae</taxon>
        <taxon>Streptophyta</taxon>
        <taxon>Embryophyta</taxon>
        <taxon>Tracheophyta</taxon>
        <taxon>Spermatophyta</taxon>
        <taxon>Magnoliopsida</taxon>
        <taxon>eudicotyledons</taxon>
        <taxon>Gunneridae</taxon>
        <taxon>Pentapetalae</taxon>
        <taxon>Caryophyllales</taxon>
        <taxon>Nepenthaceae</taxon>
        <taxon>Nepenthes</taxon>
    </lineage>
</organism>
<proteinExistence type="predicted"/>
<accession>A0AAD3S1Q5</accession>
<evidence type="ECO:0000313" key="2">
    <source>
        <dbReference type="EMBL" id="GMH02589.1"/>
    </source>
</evidence>
<evidence type="ECO:0000256" key="1">
    <source>
        <dbReference type="SAM" id="MobiDB-lite"/>
    </source>
</evidence>
<protein>
    <submittedName>
        <fullName evidence="2">Uncharacterized protein</fullName>
    </submittedName>
</protein>
<dbReference type="Proteomes" id="UP001279734">
    <property type="component" value="Unassembled WGS sequence"/>
</dbReference>
<dbReference type="AlphaFoldDB" id="A0AAD3S1Q5"/>
<dbReference type="EMBL" id="BSYO01000003">
    <property type="protein sequence ID" value="GMH02589.1"/>
    <property type="molecule type" value="Genomic_DNA"/>
</dbReference>
<comment type="caution">
    <text evidence="2">The sequence shown here is derived from an EMBL/GenBank/DDBJ whole genome shotgun (WGS) entry which is preliminary data.</text>
</comment>
<sequence>MRIQTPCNEGSNIDDAGKAEFSFSKDEKQRGEEEREDEGDQPESPTRRVKEDLSKLRESLARQVWGVANFLAPPPPSINTRSETHDQRYPLSRSFSECNAL</sequence>
<name>A0AAD3S1Q5_NEPGR</name>
<feature type="compositionally biased region" description="Polar residues" evidence="1">
    <location>
        <begin position="1"/>
        <end position="11"/>
    </location>
</feature>
<evidence type="ECO:0000313" key="3">
    <source>
        <dbReference type="Proteomes" id="UP001279734"/>
    </source>
</evidence>